<evidence type="ECO:0000256" key="8">
    <source>
        <dbReference type="ARBA" id="ARBA00049405"/>
    </source>
</evidence>
<dbReference type="SUPFAM" id="SSF81338">
    <property type="entry name" value="Aquaporin-like"/>
    <property type="match status" value="1"/>
</dbReference>
<evidence type="ECO:0000256" key="6">
    <source>
        <dbReference type="ARBA" id="ARBA00023136"/>
    </source>
</evidence>
<comment type="subcellular location">
    <subcellularLocation>
        <location evidence="1">Cell membrane</location>
        <topology evidence="1">Multi-pass membrane protein</topology>
    </subcellularLocation>
</comment>
<keyword evidence="5 10" id="KW-1133">Transmembrane helix</keyword>
<name>A0A8B9WSR1_BOSMU</name>
<dbReference type="PANTHER" id="PTHR43829">
    <property type="entry name" value="AQUAPORIN OR AQUAGLYCEROPORIN RELATED"/>
    <property type="match status" value="1"/>
</dbReference>
<dbReference type="Gene3D" id="1.20.1080.10">
    <property type="entry name" value="Glycerol uptake facilitator protein"/>
    <property type="match status" value="1"/>
</dbReference>
<evidence type="ECO:0000256" key="1">
    <source>
        <dbReference type="ARBA" id="ARBA00004651"/>
    </source>
</evidence>
<comment type="catalytic activity">
    <reaction evidence="8">
        <text>glycerol(in) = glycerol(out)</text>
        <dbReference type="Rhea" id="RHEA:29675"/>
        <dbReference type="ChEBI" id="CHEBI:17754"/>
    </reaction>
</comment>
<accession>A0A8B9WSR1</accession>
<dbReference type="GO" id="GO:0015254">
    <property type="term" value="F:glycerol channel activity"/>
    <property type="evidence" value="ECO:0007669"/>
    <property type="project" value="TreeGrafter"/>
</dbReference>
<comment type="catalytic activity">
    <reaction evidence="7">
        <text>H2O(in) = H2O(out)</text>
        <dbReference type="Rhea" id="RHEA:29667"/>
        <dbReference type="ChEBI" id="CHEBI:15377"/>
    </reaction>
</comment>
<dbReference type="InterPro" id="IPR050363">
    <property type="entry name" value="MIP/Aquaporin"/>
</dbReference>
<dbReference type="InterPro" id="IPR000425">
    <property type="entry name" value="MIP"/>
</dbReference>
<evidence type="ECO:0000313" key="11">
    <source>
        <dbReference type="Ensembl" id="ENSBGRP00000012071.1"/>
    </source>
</evidence>
<reference evidence="11" key="1">
    <citation type="submission" date="2019-05" db="EMBL/GenBank/DDBJ databases">
        <authorList>
            <person name="Zhang S."/>
            <person name="Liu J."/>
        </authorList>
    </citation>
    <scope>NUCLEOTIDE SEQUENCE [LARGE SCALE GENOMIC DNA]</scope>
</reference>
<keyword evidence="3 9" id="KW-0813">Transport</keyword>
<keyword evidence="12" id="KW-1185">Reference proteome</keyword>
<sequence length="393" mass="42059">MERVVTRDRVSPLWSLFSLWLKSRTAPDPQPPGPAVPGGASGCVCAHGRWSNRGGGKKGGALLLGSLPLPLGALGGQRLHQPLFPALVPLCLPYLLLFIPVTFHLLPSFASFTLPLFLPSFLFPPFCFFLLIPQVRSSILAIPSLPSVSLLWVSQAPYSCFRLPHLSFLHQLLIQGSLAQAVTSGGTKGNFFTVFLAGSLGAHLNPAFSLPMCLRGHLPWARFLSYSLVQLLSAFCASGVPYNYPGGSLTVTGPKETASIFATYPAPYLPPASVDTKVLGTWKLMGVPAGLEPVVVGLLILADMLSTGANCGFPINPVQDLDPRLFTYVAGWGPEVFSAGNGWWWVPVVGSLVGAMLGTATYQLLVAKHHPEDSEPSQDLECKERSSVSLFSI</sequence>
<keyword evidence="6 10" id="KW-0472">Membrane</keyword>
<dbReference type="GO" id="GO:0015250">
    <property type="term" value="F:water channel activity"/>
    <property type="evidence" value="ECO:0007669"/>
    <property type="project" value="TreeGrafter"/>
</dbReference>
<reference evidence="11" key="2">
    <citation type="submission" date="2025-08" db="UniProtKB">
        <authorList>
            <consortium name="Ensembl"/>
        </authorList>
    </citation>
    <scope>IDENTIFICATION</scope>
</reference>
<feature type="transmembrane region" description="Helical" evidence="10">
    <location>
        <begin position="83"/>
        <end position="106"/>
    </location>
</feature>
<evidence type="ECO:0000256" key="10">
    <source>
        <dbReference type="SAM" id="Phobius"/>
    </source>
</evidence>
<evidence type="ECO:0000256" key="3">
    <source>
        <dbReference type="ARBA" id="ARBA00022448"/>
    </source>
</evidence>
<dbReference type="InterPro" id="IPR023271">
    <property type="entry name" value="Aquaporin-like"/>
</dbReference>
<dbReference type="PRINTS" id="PR00783">
    <property type="entry name" value="MINTRINSICP"/>
</dbReference>
<evidence type="ECO:0000256" key="9">
    <source>
        <dbReference type="RuleBase" id="RU000477"/>
    </source>
</evidence>
<proteinExistence type="inferred from homology"/>
<evidence type="ECO:0000256" key="2">
    <source>
        <dbReference type="ARBA" id="ARBA00006175"/>
    </source>
</evidence>
<dbReference type="AlphaFoldDB" id="A0A8B9WSR1"/>
<evidence type="ECO:0000256" key="7">
    <source>
        <dbReference type="ARBA" id="ARBA00034651"/>
    </source>
</evidence>
<evidence type="ECO:0000256" key="4">
    <source>
        <dbReference type="ARBA" id="ARBA00022692"/>
    </source>
</evidence>
<evidence type="ECO:0000313" key="12">
    <source>
        <dbReference type="Proteomes" id="UP000694520"/>
    </source>
</evidence>
<dbReference type="Ensembl" id="ENSBGRT00000013919.1">
    <property type="protein sequence ID" value="ENSBGRP00000012071.1"/>
    <property type="gene ID" value="ENSBGRG00000007543.1"/>
</dbReference>
<organism evidence="11 12">
    <name type="scientific">Bos mutus grunniens</name>
    <name type="common">Wild yak</name>
    <name type="synonym">Bos grunniens</name>
    <dbReference type="NCBI Taxonomy" id="30521"/>
    <lineage>
        <taxon>Eukaryota</taxon>
        <taxon>Metazoa</taxon>
        <taxon>Chordata</taxon>
        <taxon>Craniata</taxon>
        <taxon>Vertebrata</taxon>
        <taxon>Euteleostomi</taxon>
        <taxon>Mammalia</taxon>
        <taxon>Eutheria</taxon>
        <taxon>Laurasiatheria</taxon>
        <taxon>Artiodactyla</taxon>
        <taxon>Ruminantia</taxon>
        <taxon>Pecora</taxon>
        <taxon>Bovidae</taxon>
        <taxon>Bovinae</taxon>
        <taxon>Bos</taxon>
    </lineage>
</organism>
<dbReference type="Pfam" id="PF00230">
    <property type="entry name" value="MIP"/>
    <property type="match status" value="1"/>
</dbReference>
<evidence type="ECO:0000256" key="5">
    <source>
        <dbReference type="ARBA" id="ARBA00022989"/>
    </source>
</evidence>
<dbReference type="GeneTree" id="ENSGT00940000162648"/>
<dbReference type="Proteomes" id="UP000694520">
    <property type="component" value="Chromosome 3"/>
</dbReference>
<keyword evidence="4 9" id="KW-0812">Transmembrane</keyword>
<dbReference type="GO" id="GO:0016323">
    <property type="term" value="C:basolateral plasma membrane"/>
    <property type="evidence" value="ECO:0007669"/>
    <property type="project" value="TreeGrafter"/>
</dbReference>
<feature type="transmembrane region" description="Helical" evidence="10">
    <location>
        <begin position="112"/>
        <end position="132"/>
    </location>
</feature>
<protein>
    <recommendedName>
        <fullName evidence="13">Aquaporin 10</fullName>
    </recommendedName>
</protein>
<reference evidence="11" key="3">
    <citation type="submission" date="2025-09" db="UniProtKB">
        <authorList>
            <consortium name="Ensembl"/>
        </authorList>
    </citation>
    <scope>IDENTIFICATION</scope>
</reference>
<evidence type="ECO:0008006" key="13">
    <source>
        <dbReference type="Google" id="ProtNLM"/>
    </source>
</evidence>
<comment type="similarity">
    <text evidence="2 9">Belongs to the MIP/aquaporin (TC 1.A.8) family.</text>
</comment>
<dbReference type="PANTHER" id="PTHR43829:SF13">
    <property type="entry name" value="AQUAPORIN-10"/>
    <property type="match status" value="1"/>
</dbReference>
<dbReference type="GO" id="GO:0015204">
    <property type="term" value="F:urea transmembrane transporter activity"/>
    <property type="evidence" value="ECO:0007669"/>
    <property type="project" value="TreeGrafter"/>
</dbReference>